<protein>
    <submittedName>
        <fullName evidence="1">Uncharacterized protein</fullName>
    </submittedName>
</protein>
<dbReference type="EMBL" id="CM007650">
    <property type="protein sequence ID" value="ONM60723.1"/>
    <property type="molecule type" value="Genomic_DNA"/>
</dbReference>
<gene>
    <name evidence="1" type="ORF">ZEAMMB73_Zm00001d022475</name>
</gene>
<reference evidence="1" key="1">
    <citation type="submission" date="2015-12" db="EMBL/GenBank/DDBJ databases">
        <title>Update maize B73 reference genome by single molecule sequencing technologies.</title>
        <authorList>
            <consortium name="Maize Genome Sequencing Project"/>
            <person name="Ware D."/>
        </authorList>
    </citation>
    <scope>NUCLEOTIDE SEQUENCE [LARGE SCALE GENOMIC DNA]</scope>
    <source>
        <tissue evidence="1">Seedling</tissue>
    </source>
</reference>
<name>A0A1D6IN72_MAIZE</name>
<dbReference type="AlphaFoldDB" id="A0A1D6IN72"/>
<accession>A0A1D6IN72</accession>
<proteinExistence type="predicted"/>
<sequence>MGHCSIDGVYRNDLNCHFGQNHNSSTYVRKSKDLSVFHGLKFMMSKFDLFLIVYHILRIILLPIQQIPWGEHLIQLAGKQDLVLGCDRASLQCKITLTMSPLSIVFLSLFPKPLNYYCPRIVMLST</sequence>
<evidence type="ECO:0000313" key="1">
    <source>
        <dbReference type="EMBL" id="ONM60723.1"/>
    </source>
</evidence>
<organism evidence="1">
    <name type="scientific">Zea mays</name>
    <name type="common">Maize</name>
    <dbReference type="NCBI Taxonomy" id="4577"/>
    <lineage>
        <taxon>Eukaryota</taxon>
        <taxon>Viridiplantae</taxon>
        <taxon>Streptophyta</taxon>
        <taxon>Embryophyta</taxon>
        <taxon>Tracheophyta</taxon>
        <taxon>Spermatophyta</taxon>
        <taxon>Magnoliopsida</taxon>
        <taxon>Liliopsida</taxon>
        <taxon>Poales</taxon>
        <taxon>Poaceae</taxon>
        <taxon>PACMAD clade</taxon>
        <taxon>Panicoideae</taxon>
        <taxon>Andropogonodae</taxon>
        <taxon>Andropogoneae</taxon>
        <taxon>Tripsacinae</taxon>
        <taxon>Zea</taxon>
    </lineage>
</organism>